<dbReference type="AlphaFoldDB" id="A0A0D8B7E0"/>
<reference evidence="2" key="1">
    <citation type="submission" date="2015-02" db="EMBL/GenBank/DDBJ databases">
        <title>Draft Genome of Frankia sp. CpI1-S.</title>
        <authorList>
            <person name="Oshone R.T."/>
            <person name="Ngom M."/>
            <person name="Ghodhbane-Gtari F."/>
            <person name="Gtari M."/>
            <person name="Morris K."/>
            <person name="Thomas K."/>
            <person name="Sen A."/>
            <person name="Tisa L.S."/>
        </authorList>
    </citation>
    <scope>NUCLEOTIDE SEQUENCE [LARGE SCALE GENOMIC DNA]</scope>
    <source>
        <strain evidence="2">CpI1-S</strain>
    </source>
</reference>
<dbReference type="Proteomes" id="UP000032545">
    <property type="component" value="Unassembled WGS sequence"/>
</dbReference>
<keyword evidence="2" id="KW-1185">Reference proteome</keyword>
<comment type="caution">
    <text evidence="1">The sequence shown here is derived from an EMBL/GenBank/DDBJ whole genome shotgun (WGS) entry which is preliminary data.</text>
</comment>
<dbReference type="RefSeq" id="WP_157871742.1">
    <property type="nucleotide sequence ID" value="NZ_JYFN01000071.1"/>
</dbReference>
<gene>
    <name evidence="1" type="ORF">FF36_05597</name>
</gene>
<dbReference type="OrthoDB" id="9797252at2"/>
<name>A0A0D8B7E0_9ACTN</name>
<proteinExistence type="predicted"/>
<protein>
    <submittedName>
        <fullName evidence="1">Uncharacterized protein</fullName>
    </submittedName>
</protein>
<evidence type="ECO:0000313" key="1">
    <source>
        <dbReference type="EMBL" id="KJE20106.1"/>
    </source>
</evidence>
<dbReference type="EMBL" id="JYFN01000071">
    <property type="protein sequence ID" value="KJE20106.1"/>
    <property type="molecule type" value="Genomic_DNA"/>
</dbReference>
<evidence type="ECO:0000313" key="2">
    <source>
        <dbReference type="Proteomes" id="UP000032545"/>
    </source>
</evidence>
<organism evidence="1 2">
    <name type="scientific">Frankia torreyi</name>
    <dbReference type="NCBI Taxonomy" id="1856"/>
    <lineage>
        <taxon>Bacteria</taxon>
        <taxon>Bacillati</taxon>
        <taxon>Actinomycetota</taxon>
        <taxon>Actinomycetes</taxon>
        <taxon>Frankiales</taxon>
        <taxon>Frankiaceae</taxon>
        <taxon>Frankia</taxon>
    </lineage>
</organism>
<accession>A0A0D8B7E0</accession>
<dbReference type="PATRIC" id="fig|1502723.3.peg.6205"/>
<sequence length="293" mass="31375">MSAFTPDDPLPAIEVDGAVDSETVRELLLEGAGAGSVLTLSNQDLPGPWASAGQPVETLESVPEDCIDGVLAVQGFTTVPVRPRMGQIARVLRIGGWFGLAQSDHTCTFAGLQLGGWTGRERRALDAALLAAFPHQRGAVVEELIWEAREQGLRPTRLHLGFAHRQVGAGDLDDYLREGPAAGIPGPLDRITAAAGVTLADRYAEAWKEATAAGPVTVSTPMVVLAARRVARDPLAPVAGRPRRLPLLAEPIRSPRPEAERAIMDALGRHRRHWDDLVAGTRSESRRERQGSA</sequence>
<reference evidence="1 2" key="2">
    <citation type="journal article" date="2016" name="Genome Announc.">
        <title>Permanent Draft Genome Sequences for Two Variants of Frankia sp. Strain CpI1, the First Frankia Strain Isolated from Root Nodules of Comptonia peregrina.</title>
        <authorList>
            <person name="Oshone R."/>
            <person name="Hurst S.G.IV."/>
            <person name="Abebe-Akele F."/>
            <person name="Simpson S."/>
            <person name="Morris K."/>
            <person name="Thomas W.K."/>
            <person name="Tisa L.S."/>
        </authorList>
    </citation>
    <scope>NUCLEOTIDE SEQUENCE [LARGE SCALE GENOMIC DNA]</scope>
    <source>
        <strain evidence="2">CpI1-S</strain>
    </source>
</reference>